<dbReference type="GO" id="GO:0005524">
    <property type="term" value="F:ATP binding"/>
    <property type="evidence" value="ECO:0007669"/>
    <property type="project" value="InterPro"/>
</dbReference>
<evidence type="ECO:0000259" key="2">
    <source>
        <dbReference type="Pfam" id="PF20469"/>
    </source>
</evidence>
<dbReference type="SUPFAM" id="SSF52540">
    <property type="entry name" value="P-loop containing nucleoside triphosphate hydrolases"/>
    <property type="match status" value="1"/>
</dbReference>
<evidence type="ECO:0000313" key="4">
    <source>
        <dbReference type="Proteomes" id="UP000285310"/>
    </source>
</evidence>
<dbReference type="PANTHER" id="PTHR43581:SF4">
    <property type="entry name" value="ATP_GTP PHOSPHATASE"/>
    <property type="match status" value="1"/>
</dbReference>
<dbReference type="InterPro" id="IPR027417">
    <property type="entry name" value="P-loop_NTPase"/>
</dbReference>
<dbReference type="AlphaFoldDB" id="A0A423PEW3"/>
<dbReference type="EMBL" id="AYKG01000068">
    <property type="protein sequence ID" value="ROO24127.1"/>
    <property type="molecule type" value="Genomic_DNA"/>
</dbReference>
<proteinExistence type="predicted"/>
<dbReference type="GO" id="GO:0016887">
    <property type="term" value="F:ATP hydrolysis activity"/>
    <property type="evidence" value="ECO:0007669"/>
    <property type="project" value="InterPro"/>
</dbReference>
<dbReference type="InParanoid" id="A0A423PEW3"/>
<organism evidence="3 4">
    <name type="scientific">Salinisphaera japonica YTM-1</name>
    <dbReference type="NCBI Taxonomy" id="1209778"/>
    <lineage>
        <taxon>Bacteria</taxon>
        <taxon>Pseudomonadati</taxon>
        <taxon>Pseudomonadota</taxon>
        <taxon>Gammaproteobacteria</taxon>
        <taxon>Salinisphaerales</taxon>
        <taxon>Salinisphaeraceae</taxon>
        <taxon>Salinisphaera</taxon>
    </lineage>
</organism>
<dbReference type="InterPro" id="IPR051396">
    <property type="entry name" value="Bact_Antivir_Def_Nuclease"/>
</dbReference>
<dbReference type="InterPro" id="IPR034139">
    <property type="entry name" value="TOPRIM_OLD"/>
</dbReference>
<feature type="domain" description="OLD protein-like TOPRIM" evidence="2">
    <location>
        <begin position="363"/>
        <end position="432"/>
    </location>
</feature>
<name>A0A423PEW3_9GAMM</name>
<dbReference type="RefSeq" id="WP_123659393.1">
    <property type="nucleotide sequence ID" value="NZ_AYKG01000068.1"/>
</dbReference>
<reference evidence="3 4" key="1">
    <citation type="submission" date="2013-10" db="EMBL/GenBank/DDBJ databases">
        <title>Salinisphaera japonica YTM-1 Genome Sequencing.</title>
        <authorList>
            <person name="Lai Q."/>
            <person name="Li C."/>
            <person name="Shao Z."/>
        </authorList>
    </citation>
    <scope>NUCLEOTIDE SEQUENCE [LARGE SCALE GENOMIC DNA]</scope>
    <source>
        <strain evidence="3 4">YTM-1</strain>
    </source>
</reference>
<accession>A0A423PEW3</accession>
<dbReference type="Pfam" id="PF20469">
    <property type="entry name" value="OLD-like_TOPRIM"/>
    <property type="match status" value="1"/>
</dbReference>
<dbReference type="Pfam" id="PF13304">
    <property type="entry name" value="AAA_21"/>
    <property type="match status" value="1"/>
</dbReference>
<protein>
    <submittedName>
        <fullName evidence="3">Chromosome segregation protein SMC</fullName>
    </submittedName>
</protein>
<comment type="caution">
    <text evidence="3">The sequence shown here is derived from an EMBL/GenBank/DDBJ whole genome shotgun (WGS) entry which is preliminary data.</text>
</comment>
<evidence type="ECO:0000313" key="3">
    <source>
        <dbReference type="EMBL" id="ROO24127.1"/>
    </source>
</evidence>
<feature type="domain" description="ATPase AAA-type core" evidence="1">
    <location>
        <begin position="26"/>
        <end position="323"/>
    </location>
</feature>
<sequence>MARVARVQICNFRSIRHLDWLPKPGFNCLFGPGDSGKSAVLEAIAWCLSSNVTRAATDADFYQLDTSQPIEISLVVADLPGELGALEPFGSFHCGFNSETGDIEDEPSRDLETALSVTLRIDQSMQGLWRLNSSRIDDENHCREMASRMLRRLSLLQLQGENASELTFGRGSVLFNLTDDRLELSGALAEAARAARDQFGDAANAQLEATLDRVREIANNLGIDAAADASASLDASQTTLRPGHIALQDRYSVPLTRLGLGSSRLLIAGLQQEAATGADVGLVDELESGLEPHRIVRLLQALGAKQKEAPLQVFATTHSPVVIRELNAGQLVRVRNNDGVMTMPRMDASDGLQGTLRSYPEAFLAKSVIVCEGAGEEGLLRGLDLYRIEQEHRSLTAVGASLVNAGGYKKILGCAEAFHALGYRVAILRDDDRQPDPDREGTLTNQGCVLAKWPPDYALEHALFLGLPAETGLELVRRAIERYGEETIDAQVSNKLQRDTFDFGRAQLMGQLTEPERSACAEAAKSKERSWFKDRGVGVMEEIAREIIGPAQDHSEEWFQAEIDRLFDWASYAGD</sequence>
<dbReference type="OrthoDB" id="3322489at2"/>
<dbReference type="Gene3D" id="3.40.50.300">
    <property type="entry name" value="P-loop containing nucleotide triphosphate hydrolases"/>
    <property type="match status" value="1"/>
</dbReference>
<evidence type="ECO:0000259" key="1">
    <source>
        <dbReference type="Pfam" id="PF13304"/>
    </source>
</evidence>
<dbReference type="Proteomes" id="UP000285310">
    <property type="component" value="Unassembled WGS sequence"/>
</dbReference>
<dbReference type="InterPro" id="IPR003959">
    <property type="entry name" value="ATPase_AAA_core"/>
</dbReference>
<keyword evidence="4" id="KW-1185">Reference proteome</keyword>
<gene>
    <name evidence="3" type="ORF">SAJA_14785</name>
</gene>
<dbReference type="PANTHER" id="PTHR43581">
    <property type="entry name" value="ATP/GTP PHOSPHATASE"/>
    <property type="match status" value="1"/>
</dbReference>